<comment type="caution">
    <text evidence="1">The sequence shown here is derived from an EMBL/GenBank/DDBJ whole genome shotgun (WGS) entry which is preliminary data.</text>
</comment>
<dbReference type="Proteomes" id="UP000195569">
    <property type="component" value="Unassembled WGS sequence"/>
</dbReference>
<reference evidence="1" key="1">
    <citation type="submission" date="2016-12" db="EMBL/GenBank/DDBJ databases">
        <authorList>
            <person name="Moulin L."/>
        </authorList>
    </citation>
    <scope>NUCLEOTIDE SEQUENCE [LARGE SCALE GENOMIC DNA]</scope>
    <source>
        <strain evidence="1">STM 7183</strain>
    </source>
</reference>
<evidence type="ECO:0000313" key="1">
    <source>
        <dbReference type="EMBL" id="SIT52181.1"/>
    </source>
</evidence>
<accession>A0A1N7SXS5</accession>
<keyword evidence="2" id="KW-1185">Reference proteome</keyword>
<proteinExistence type="predicted"/>
<evidence type="ECO:0000313" key="2">
    <source>
        <dbReference type="Proteomes" id="UP000195569"/>
    </source>
</evidence>
<name>A0A1N7SXS5_9BURK</name>
<sequence length="47" mass="5316">METTNIYAEINLETKAQALATCEVEGGAEGQKQWRDQPDLMTFLRTL</sequence>
<organism evidence="1 2">
    <name type="scientific">Paraburkholderia piptadeniae</name>
    <dbReference type="NCBI Taxonomy" id="1701573"/>
    <lineage>
        <taxon>Bacteria</taxon>
        <taxon>Pseudomonadati</taxon>
        <taxon>Pseudomonadota</taxon>
        <taxon>Betaproteobacteria</taxon>
        <taxon>Burkholderiales</taxon>
        <taxon>Burkholderiaceae</taxon>
        <taxon>Paraburkholderia</taxon>
    </lineage>
</organism>
<dbReference type="AlphaFoldDB" id="A0A1N7SXS5"/>
<dbReference type="EMBL" id="CYGY02000213">
    <property type="protein sequence ID" value="SIT52181.1"/>
    <property type="molecule type" value="Genomic_DNA"/>
</dbReference>
<gene>
    <name evidence="1" type="ORF">BN2476_2130001</name>
</gene>
<protein>
    <submittedName>
        <fullName evidence="1">Uncharacterized protein</fullName>
    </submittedName>
</protein>